<name>A0ABU0EKA2_9CELL</name>
<sequence>MTLSALHDVGRAVDVVADGTTLAQYVYVPTDVQLESPRPYLHPVRTRGGDLVTAFRPHDHVWHKGIAWSLPVVGEHNFWGGPTYVHGQGYVQLENDGSMDHVALTDLEVADDRVDLTHTLAWHTQQREHVIDEQRTLGFVVPAGRDDAWVLTFETAMTNVSSADLTIGSPTTRGRENAGYGGLFWRGPRSFTGGTLLAPDFSGGEEVRGTRGPWMGFVGRHDGTGGASTVVIVDGTDNPSHPPQWFARTEQFGCLNPAPFFSTEVPFAPGDTLRFRYAVVIADGSSDPASAAALALLGEREMLTR</sequence>
<accession>A0ABU0EKA2</accession>
<dbReference type="Pfam" id="PF14100">
    <property type="entry name" value="DUF6807"/>
    <property type="match status" value="1"/>
</dbReference>
<protein>
    <recommendedName>
        <fullName evidence="3">Oxidoreductase</fullName>
    </recommendedName>
</protein>
<keyword evidence="2" id="KW-1185">Reference proteome</keyword>
<gene>
    <name evidence="1" type="ORF">J2X26_004058</name>
</gene>
<organism evidence="1 2">
    <name type="scientific">Cellulomonas humilata</name>
    <dbReference type="NCBI Taxonomy" id="144055"/>
    <lineage>
        <taxon>Bacteria</taxon>
        <taxon>Bacillati</taxon>
        <taxon>Actinomycetota</taxon>
        <taxon>Actinomycetes</taxon>
        <taxon>Micrococcales</taxon>
        <taxon>Cellulomonadaceae</taxon>
        <taxon>Cellulomonas</taxon>
    </lineage>
</organism>
<dbReference type="InterPro" id="IPR029475">
    <property type="entry name" value="DUF6807"/>
</dbReference>
<proteinExistence type="predicted"/>
<evidence type="ECO:0008006" key="3">
    <source>
        <dbReference type="Google" id="ProtNLM"/>
    </source>
</evidence>
<comment type="caution">
    <text evidence="1">The sequence shown here is derived from an EMBL/GenBank/DDBJ whole genome shotgun (WGS) entry which is preliminary data.</text>
</comment>
<dbReference type="Proteomes" id="UP001239626">
    <property type="component" value="Unassembled WGS sequence"/>
</dbReference>
<dbReference type="EMBL" id="JAUSVB010000006">
    <property type="protein sequence ID" value="MDQ0375720.1"/>
    <property type="molecule type" value="Genomic_DNA"/>
</dbReference>
<evidence type="ECO:0000313" key="2">
    <source>
        <dbReference type="Proteomes" id="UP001239626"/>
    </source>
</evidence>
<reference evidence="1 2" key="1">
    <citation type="submission" date="2023-07" db="EMBL/GenBank/DDBJ databases">
        <title>Sorghum-associated microbial communities from plants grown in Nebraska, USA.</title>
        <authorList>
            <person name="Schachtman D."/>
        </authorList>
    </citation>
    <scope>NUCLEOTIDE SEQUENCE [LARGE SCALE GENOMIC DNA]</scope>
    <source>
        <strain evidence="1 2">BE332</strain>
    </source>
</reference>
<dbReference type="RefSeq" id="WP_307494507.1">
    <property type="nucleotide sequence ID" value="NZ_JAUSVB010000006.1"/>
</dbReference>
<evidence type="ECO:0000313" key="1">
    <source>
        <dbReference type="EMBL" id="MDQ0375720.1"/>
    </source>
</evidence>